<accession>A0A096AZ44</accession>
<proteinExistence type="predicted"/>
<dbReference type="OrthoDB" id="9798601at2"/>
<comment type="caution">
    <text evidence="2">The sequence shown here is derived from an EMBL/GenBank/DDBJ whole genome shotgun (WGS) entry which is preliminary data.</text>
</comment>
<protein>
    <submittedName>
        <fullName evidence="2">Crp/Fnr family transcriptional regulator</fullName>
    </submittedName>
</protein>
<evidence type="ECO:0000313" key="3">
    <source>
        <dbReference type="Proteomes" id="UP000029556"/>
    </source>
</evidence>
<evidence type="ECO:0000313" key="2">
    <source>
        <dbReference type="EMBL" id="KGF35827.1"/>
    </source>
</evidence>
<dbReference type="InterPro" id="IPR036390">
    <property type="entry name" value="WH_DNA-bd_sf"/>
</dbReference>
<dbReference type="AlphaFoldDB" id="A0A096AZ44"/>
<dbReference type="InterPro" id="IPR000595">
    <property type="entry name" value="cNMP-bd_dom"/>
</dbReference>
<name>A0A096AZ44_9BACT</name>
<dbReference type="Gene3D" id="2.60.120.10">
    <property type="entry name" value="Jelly Rolls"/>
    <property type="match status" value="1"/>
</dbReference>
<gene>
    <name evidence="2" type="ORF">HMPREF2137_03815</name>
</gene>
<organism evidence="2 3">
    <name type="scientific">Hoylesella buccalis DNF00853</name>
    <dbReference type="NCBI Taxonomy" id="1401074"/>
    <lineage>
        <taxon>Bacteria</taxon>
        <taxon>Pseudomonadati</taxon>
        <taxon>Bacteroidota</taxon>
        <taxon>Bacteroidia</taxon>
        <taxon>Bacteroidales</taxon>
        <taxon>Prevotellaceae</taxon>
        <taxon>Hoylesella</taxon>
    </lineage>
</organism>
<dbReference type="EMBL" id="JRNN01000035">
    <property type="protein sequence ID" value="KGF35827.1"/>
    <property type="molecule type" value="Genomic_DNA"/>
</dbReference>
<reference evidence="2 3" key="1">
    <citation type="submission" date="2014-07" db="EMBL/GenBank/DDBJ databases">
        <authorList>
            <person name="McCorrison J."/>
            <person name="Sanka R."/>
            <person name="Torralba M."/>
            <person name="Gillis M."/>
            <person name="Haft D.H."/>
            <person name="Methe B."/>
            <person name="Sutton G."/>
            <person name="Nelson K.E."/>
        </authorList>
    </citation>
    <scope>NUCLEOTIDE SEQUENCE [LARGE SCALE GENOMIC DNA]</scope>
    <source>
        <strain evidence="2 3">DNF00853</strain>
    </source>
</reference>
<dbReference type="CDD" id="cd00038">
    <property type="entry name" value="CAP_ED"/>
    <property type="match status" value="1"/>
</dbReference>
<dbReference type="RefSeq" id="WP_036872185.1">
    <property type="nucleotide sequence ID" value="NZ_JRNN01000035.1"/>
</dbReference>
<dbReference type="SUPFAM" id="SSF51206">
    <property type="entry name" value="cAMP-binding domain-like"/>
    <property type="match status" value="1"/>
</dbReference>
<dbReference type="SUPFAM" id="SSF46785">
    <property type="entry name" value="Winged helix' DNA-binding domain"/>
    <property type="match status" value="1"/>
</dbReference>
<dbReference type="Proteomes" id="UP000029556">
    <property type="component" value="Unassembled WGS sequence"/>
</dbReference>
<feature type="domain" description="Cyclic nucleotide-binding" evidence="1">
    <location>
        <begin position="12"/>
        <end position="117"/>
    </location>
</feature>
<dbReference type="InterPro" id="IPR014710">
    <property type="entry name" value="RmlC-like_jellyroll"/>
</dbReference>
<evidence type="ECO:0000259" key="1">
    <source>
        <dbReference type="PROSITE" id="PS50042"/>
    </source>
</evidence>
<dbReference type="InterPro" id="IPR018490">
    <property type="entry name" value="cNMP-bd_dom_sf"/>
</dbReference>
<dbReference type="PROSITE" id="PS50042">
    <property type="entry name" value="CNMP_BINDING_3"/>
    <property type="match status" value="1"/>
</dbReference>
<sequence>MTSYDKLLTLPLFQGLSQQDLWAMAESIPFAFLQHQAGDVMVREDSPCHQLTFLLDGTMSVTTHADDHGYTLTESLRAPQVIEPEHLFGLNQHFMRTYTAKTPCNTMSISKAHVVQLTNQLIVFRLNLLNIISTQSQRLQQQPWHPQPTDLRQRIIHFFKDRSLRPAGEKVFKIKMVRLATELNASRLDISIALNAMQADGLIKLTRGHVTVPALERLT</sequence>